<protein>
    <submittedName>
        <fullName evidence="15">Excinuclease ABC subunit A</fullName>
    </submittedName>
</protein>
<dbReference type="HAMAP" id="MF_00205">
    <property type="entry name" value="UvrA"/>
    <property type="match status" value="1"/>
</dbReference>
<dbReference type="SUPFAM" id="SSF52540">
    <property type="entry name" value="P-loop containing nucleoside triphosphate hydrolases"/>
    <property type="match status" value="2"/>
</dbReference>
<evidence type="ECO:0000256" key="10">
    <source>
        <dbReference type="ARBA" id="ARBA00022840"/>
    </source>
</evidence>
<keyword evidence="3" id="KW-0479">Metal-binding</keyword>
<keyword evidence="4" id="KW-0677">Repeat</keyword>
<dbReference type="GO" id="GO:0008270">
    <property type="term" value="F:zinc ion binding"/>
    <property type="evidence" value="ECO:0007669"/>
    <property type="project" value="UniProtKB-KW"/>
</dbReference>
<dbReference type="GO" id="GO:0006289">
    <property type="term" value="P:nucleotide-excision repair"/>
    <property type="evidence" value="ECO:0007669"/>
    <property type="project" value="InterPro"/>
</dbReference>
<dbReference type="InterPro" id="IPR041552">
    <property type="entry name" value="UvrA_DNA-bd"/>
</dbReference>
<dbReference type="GO" id="GO:0004518">
    <property type="term" value="F:nuclease activity"/>
    <property type="evidence" value="ECO:0007669"/>
    <property type="project" value="UniProtKB-KW"/>
</dbReference>
<organism evidence="15">
    <name type="scientific">hydrothermal vent metagenome</name>
    <dbReference type="NCBI Taxonomy" id="652676"/>
    <lineage>
        <taxon>unclassified sequences</taxon>
        <taxon>metagenomes</taxon>
        <taxon>ecological metagenomes</taxon>
    </lineage>
</organism>
<evidence type="ECO:0000256" key="4">
    <source>
        <dbReference type="ARBA" id="ARBA00022737"/>
    </source>
</evidence>
<keyword evidence="10" id="KW-0067">ATP-binding</keyword>
<dbReference type="FunFam" id="1.20.1580.10:FF:000002">
    <property type="entry name" value="UvrABC system protein A"/>
    <property type="match status" value="1"/>
</dbReference>
<dbReference type="InterPro" id="IPR013815">
    <property type="entry name" value="ATP_grasp_subdomain_1"/>
</dbReference>
<dbReference type="GO" id="GO:0003677">
    <property type="term" value="F:DNA binding"/>
    <property type="evidence" value="ECO:0007669"/>
    <property type="project" value="UniProtKB-KW"/>
</dbReference>
<dbReference type="Gene3D" id="1.10.8.280">
    <property type="entry name" value="ABC transporter ATPase domain-like"/>
    <property type="match status" value="1"/>
</dbReference>
<gene>
    <name evidence="15" type="ORF">MNBD_UNCLBAC01-150</name>
</gene>
<dbReference type="PANTHER" id="PTHR43152">
    <property type="entry name" value="UVRABC SYSTEM PROTEIN A"/>
    <property type="match status" value="1"/>
</dbReference>
<dbReference type="InterPro" id="IPR041102">
    <property type="entry name" value="UvrA_inter"/>
</dbReference>
<dbReference type="GO" id="GO:0005737">
    <property type="term" value="C:cytoplasm"/>
    <property type="evidence" value="ECO:0007669"/>
    <property type="project" value="UniProtKB-SubCell"/>
</dbReference>
<keyword evidence="11" id="KW-0267">Excision nuclease</keyword>
<evidence type="ECO:0000256" key="3">
    <source>
        <dbReference type="ARBA" id="ARBA00022723"/>
    </source>
</evidence>
<keyword evidence="2" id="KW-0963">Cytoplasm</keyword>
<keyword evidence="8" id="KW-0863">Zinc-finger</keyword>
<evidence type="ECO:0000256" key="1">
    <source>
        <dbReference type="ARBA" id="ARBA00004496"/>
    </source>
</evidence>
<evidence type="ECO:0000256" key="8">
    <source>
        <dbReference type="ARBA" id="ARBA00022771"/>
    </source>
</evidence>
<dbReference type="Pfam" id="PF17755">
    <property type="entry name" value="UvrA_DNA-bind"/>
    <property type="match status" value="1"/>
</dbReference>
<dbReference type="InterPro" id="IPR017871">
    <property type="entry name" value="ABC_transporter-like_CS"/>
</dbReference>
<sequence>MKSDSIIIRGAKEHNLKNISLQIPRNQFTVITGLSGSGKSSLAFDTIYAEGQRRYVESLSAYARQFLEQLQKPDVEYIAGLSPTISIEQKTTSRNPRSTVSTQTEINDYLRLLYARVGTPHCYQCGKKIERQTAQEIVAQILKYKEGSRVLLLAPIVHGRKGEHRAIGTQIAKAGFSRLRIDGSIVHVEDEIKLDKYKVHHIETVVDRLVIKPGIKKRLTDSVETALPIGEGILIVSVQAPGEKTTQDNIFSENYACVDCGINILEIEPRTFSFNSPYGACPECNGLGTKMEIDPELLVPDKAKPWVNAIAPAKRGRRGYLMYYRAVMKELAALYELDPYQEFETLSAKMRKIIFYGSEKDIIWNKPFEGVVKYLERMFRETDSDWLKDEISKYMSILPCPTCHGFRLKKEVLSVKVGTKNIAEVTAFSIKEAKKFFNSLKLDKDKKIISEQILKEIQRRLDFCINVGLDYLTLDRRSATLSGGEAERIRLATQVGSGLVGVIYILDEPSIGLHQKDNERLLSTLHSLRDLGNTLIVVEHDEETIRKADHLIDIGPGAGIHGGEIIYAGDPAKITQCKNSLTGQYLSGKLHIPVPKERRKINKKRQIEIFGAKENNLKNVNVKIPLGVFVCITGVSGSGKSTLVDEILYKTLAQKIYKSKNRPGKYRKITGIEHVDKIIEVDQSPIGRTPRSNPATYTGMFSIIRELFSKLPESKMRGYMPGRFSFNVKGGRCEACKGDGIKKIEMHFLPDIYVECELCKGKRFTEQTLEVYFRDKNISEVLDLSVEEAMKVFENISRIYKVLETLNDVGLGYIKLGQPATTLSGGEAQRVKLASELCKQSTGKTFYILDEPTTGLHFADVDKLLTVLQRLVDKGNTILVIEHNMEVIKSADYIIDLGPDGGDKGGIVVFSGTPEKLVEHTTSHTGHYLKSFLK</sequence>
<evidence type="ECO:0000256" key="7">
    <source>
        <dbReference type="ARBA" id="ARBA00022769"/>
    </source>
</evidence>
<dbReference type="Pfam" id="PF00005">
    <property type="entry name" value="ABC_tran"/>
    <property type="match status" value="1"/>
</dbReference>
<proteinExistence type="inferred from homology"/>
<comment type="subcellular location">
    <subcellularLocation>
        <location evidence="1">Cytoplasm</location>
    </subcellularLocation>
</comment>
<dbReference type="Pfam" id="PF17760">
    <property type="entry name" value="UvrA_inter"/>
    <property type="match status" value="1"/>
</dbReference>
<keyword evidence="5" id="KW-0547">Nucleotide-binding</keyword>
<evidence type="ECO:0000256" key="2">
    <source>
        <dbReference type="ARBA" id="ARBA00022490"/>
    </source>
</evidence>
<dbReference type="GO" id="GO:0005524">
    <property type="term" value="F:ATP binding"/>
    <property type="evidence" value="ECO:0007669"/>
    <property type="project" value="UniProtKB-KW"/>
</dbReference>
<evidence type="ECO:0000256" key="5">
    <source>
        <dbReference type="ARBA" id="ARBA00022741"/>
    </source>
</evidence>
<evidence type="ECO:0000256" key="11">
    <source>
        <dbReference type="ARBA" id="ARBA00022881"/>
    </source>
</evidence>
<evidence type="ECO:0000256" key="12">
    <source>
        <dbReference type="ARBA" id="ARBA00023125"/>
    </source>
</evidence>
<dbReference type="CDD" id="cd03271">
    <property type="entry name" value="ABC_UvrA_II"/>
    <property type="match status" value="1"/>
</dbReference>
<evidence type="ECO:0000256" key="9">
    <source>
        <dbReference type="ARBA" id="ARBA00022833"/>
    </source>
</evidence>
<evidence type="ECO:0000256" key="13">
    <source>
        <dbReference type="ARBA" id="ARBA00023204"/>
    </source>
</evidence>
<name>A0A3B1E0N5_9ZZZZ</name>
<evidence type="ECO:0000256" key="6">
    <source>
        <dbReference type="ARBA" id="ARBA00022763"/>
    </source>
</evidence>
<reference evidence="15" key="1">
    <citation type="submission" date="2018-06" db="EMBL/GenBank/DDBJ databases">
        <authorList>
            <person name="Zhirakovskaya E."/>
        </authorList>
    </citation>
    <scope>NUCLEOTIDE SEQUENCE</scope>
</reference>
<evidence type="ECO:0000259" key="14">
    <source>
        <dbReference type="PROSITE" id="PS50893"/>
    </source>
</evidence>
<keyword evidence="12" id="KW-0238">DNA-binding</keyword>
<dbReference type="EMBL" id="UOGJ01000027">
    <property type="protein sequence ID" value="VAX35087.1"/>
    <property type="molecule type" value="Genomic_DNA"/>
</dbReference>
<dbReference type="GO" id="GO:0009380">
    <property type="term" value="C:excinuclease repair complex"/>
    <property type="evidence" value="ECO:0007669"/>
    <property type="project" value="InterPro"/>
</dbReference>
<feature type="domain" description="ABC transporter" evidence="14">
    <location>
        <begin position="1"/>
        <end position="581"/>
    </location>
</feature>
<keyword evidence="13" id="KW-0234">DNA repair</keyword>
<evidence type="ECO:0000313" key="15">
    <source>
        <dbReference type="EMBL" id="VAX35087.1"/>
    </source>
</evidence>
<dbReference type="PANTHER" id="PTHR43152:SF3">
    <property type="entry name" value="UVRABC SYSTEM PROTEIN A"/>
    <property type="match status" value="1"/>
</dbReference>
<dbReference type="AlphaFoldDB" id="A0A3B1E0N5"/>
<dbReference type="NCBIfam" id="NF001503">
    <property type="entry name" value="PRK00349.1"/>
    <property type="match status" value="1"/>
</dbReference>
<dbReference type="Gene3D" id="3.30.1490.20">
    <property type="entry name" value="ATP-grasp fold, A domain"/>
    <property type="match status" value="1"/>
</dbReference>
<dbReference type="InterPro" id="IPR003439">
    <property type="entry name" value="ABC_transporter-like_ATP-bd"/>
</dbReference>
<accession>A0A3B1E0N5</accession>
<dbReference type="PROSITE" id="PS00211">
    <property type="entry name" value="ABC_TRANSPORTER_1"/>
    <property type="match status" value="1"/>
</dbReference>
<keyword evidence="7" id="KW-0228">DNA excision</keyword>
<dbReference type="Gene3D" id="3.40.50.300">
    <property type="entry name" value="P-loop containing nucleotide triphosphate hydrolases"/>
    <property type="match status" value="2"/>
</dbReference>
<dbReference type="GO" id="GO:0016887">
    <property type="term" value="F:ATP hydrolysis activity"/>
    <property type="evidence" value="ECO:0007669"/>
    <property type="project" value="InterPro"/>
</dbReference>
<dbReference type="InterPro" id="IPR004602">
    <property type="entry name" value="UvrA"/>
</dbReference>
<dbReference type="Gene3D" id="1.20.1580.10">
    <property type="entry name" value="ABC transporter ATPase like domain"/>
    <property type="match status" value="2"/>
</dbReference>
<keyword evidence="6" id="KW-0227">DNA damage</keyword>
<keyword evidence="9" id="KW-0862">Zinc</keyword>
<dbReference type="InterPro" id="IPR027417">
    <property type="entry name" value="P-loop_NTPase"/>
</dbReference>
<feature type="domain" description="ABC transporter" evidence="14">
    <location>
        <begin position="598"/>
        <end position="930"/>
    </location>
</feature>
<dbReference type="PROSITE" id="PS50893">
    <property type="entry name" value="ABC_TRANSPORTER_2"/>
    <property type="match status" value="2"/>
</dbReference>
<dbReference type="NCBIfam" id="TIGR00630">
    <property type="entry name" value="uvra"/>
    <property type="match status" value="1"/>
</dbReference>